<dbReference type="EMBL" id="BARS01050026">
    <property type="protein sequence ID" value="GAG44480.1"/>
    <property type="molecule type" value="Genomic_DNA"/>
</dbReference>
<organism evidence="2">
    <name type="scientific">marine sediment metagenome</name>
    <dbReference type="NCBI Taxonomy" id="412755"/>
    <lineage>
        <taxon>unclassified sequences</taxon>
        <taxon>metagenomes</taxon>
        <taxon>ecological metagenomes</taxon>
    </lineage>
</organism>
<accession>X0XMS6</accession>
<protein>
    <submittedName>
        <fullName evidence="2">Uncharacterized protein</fullName>
    </submittedName>
</protein>
<gene>
    <name evidence="2" type="ORF">S01H1_74749</name>
</gene>
<feature type="region of interest" description="Disordered" evidence="1">
    <location>
        <begin position="37"/>
        <end position="59"/>
    </location>
</feature>
<proteinExistence type="predicted"/>
<reference evidence="2" key="1">
    <citation type="journal article" date="2014" name="Front. Microbiol.">
        <title>High frequency of phylogenetically diverse reductive dehalogenase-homologous genes in deep subseafloor sedimentary metagenomes.</title>
        <authorList>
            <person name="Kawai M."/>
            <person name="Futagami T."/>
            <person name="Toyoda A."/>
            <person name="Takaki Y."/>
            <person name="Nishi S."/>
            <person name="Hori S."/>
            <person name="Arai W."/>
            <person name="Tsubouchi T."/>
            <person name="Morono Y."/>
            <person name="Uchiyama I."/>
            <person name="Ito T."/>
            <person name="Fujiyama A."/>
            <person name="Inagaki F."/>
            <person name="Takami H."/>
        </authorList>
    </citation>
    <scope>NUCLEOTIDE SEQUENCE</scope>
    <source>
        <strain evidence="2">Expedition CK06-06</strain>
    </source>
</reference>
<dbReference type="AlphaFoldDB" id="X0XMS6"/>
<sequence length="101" mass="11602">MSEKPRKPLCFDCKFGRCSLIQSTQVISENELKAFMAGPPDQKKEDWQIDDDEEDANKTPQEVSVYITHCYWQPPGMDCKNMEGPSDVPDVVECNQFEPKE</sequence>
<evidence type="ECO:0000313" key="2">
    <source>
        <dbReference type="EMBL" id="GAG44480.1"/>
    </source>
</evidence>
<comment type="caution">
    <text evidence="2">The sequence shown here is derived from an EMBL/GenBank/DDBJ whole genome shotgun (WGS) entry which is preliminary data.</text>
</comment>
<evidence type="ECO:0000256" key="1">
    <source>
        <dbReference type="SAM" id="MobiDB-lite"/>
    </source>
</evidence>
<name>X0XMS6_9ZZZZ</name>